<dbReference type="Proteomes" id="UP000299102">
    <property type="component" value="Unassembled WGS sequence"/>
</dbReference>
<protein>
    <submittedName>
        <fullName evidence="2">Uncharacterized protein</fullName>
    </submittedName>
</protein>
<dbReference type="EMBL" id="BGZK01002408">
    <property type="protein sequence ID" value="GBP93702.1"/>
    <property type="molecule type" value="Genomic_DNA"/>
</dbReference>
<reference evidence="2 3" key="1">
    <citation type="journal article" date="2019" name="Commun. Biol.">
        <title>The bagworm genome reveals a unique fibroin gene that provides high tensile strength.</title>
        <authorList>
            <person name="Kono N."/>
            <person name="Nakamura H."/>
            <person name="Ohtoshi R."/>
            <person name="Tomita M."/>
            <person name="Numata K."/>
            <person name="Arakawa K."/>
        </authorList>
    </citation>
    <scope>NUCLEOTIDE SEQUENCE [LARGE SCALE GENOMIC DNA]</scope>
</reference>
<evidence type="ECO:0000256" key="1">
    <source>
        <dbReference type="SAM" id="MobiDB-lite"/>
    </source>
</evidence>
<comment type="caution">
    <text evidence="2">The sequence shown here is derived from an EMBL/GenBank/DDBJ whole genome shotgun (WGS) entry which is preliminary data.</text>
</comment>
<sequence>MTAACLTRLCWLFQRSLHPGGCDRRQLPEDVPRWHETFRWKDLEGAAQRRRRRRPAARGFGWDTAGCASPLAEPMPARAQPALSSIAASFGGTPPPPPTTTLSLRHPRLGRP</sequence>
<accession>A0A4C2A1S1</accession>
<evidence type="ECO:0000313" key="3">
    <source>
        <dbReference type="Proteomes" id="UP000299102"/>
    </source>
</evidence>
<proteinExistence type="predicted"/>
<name>A0A4C2A1S1_EUMVA</name>
<keyword evidence="3" id="KW-1185">Reference proteome</keyword>
<gene>
    <name evidence="2" type="ORF">EVAR_68195_1</name>
</gene>
<feature type="region of interest" description="Disordered" evidence="1">
    <location>
        <begin position="44"/>
        <end position="112"/>
    </location>
</feature>
<evidence type="ECO:0000313" key="2">
    <source>
        <dbReference type="EMBL" id="GBP93702.1"/>
    </source>
</evidence>
<organism evidence="2 3">
    <name type="scientific">Eumeta variegata</name>
    <name type="common">Bagworm moth</name>
    <name type="synonym">Eumeta japonica</name>
    <dbReference type="NCBI Taxonomy" id="151549"/>
    <lineage>
        <taxon>Eukaryota</taxon>
        <taxon>Metazoa</taxon>
        <taxon>Ecdysozoa</taxon>
        <taxon>Arthropoda</taxon>
        <taxon>Hexapoda</taxon>
        <taxon>Insecta</taxon>
        <taxon>Pterygota</taxon>
        <taxon>Neoptera</taxon>
        <taxon>Endopterygota</taxon>
        <taxon>Lepidoptera</taxon>
        <taxon>Glossata</taxon>
        <taxon>Ditrysia</taxon>
        <taxon>Tineoidea</taxon>
        <taxon>Psychidae</taxon>
        <taxon>Oiketicinae</taxon>
        <taxon>Eumeta</taxon>
    </lineage>
</organism>
<dbReference type="AlphaFoldDB" id="A0A4C2A1S1"/>